<proteinExistence type="inferred from homology"/>
<dbReference type="Gene3D" id="3.30.70.270">
    <property type="match status" value="2"/>
</dbReference>
<dbReference type="PROSITE" id="PS50878">
    <property type="entry name" value="RT_POL"/>
    <property type="match status" value="1"/>
</dbReference>
<name>A0A093IEG3_FULGA</name>
<evidence type="ECO:0000256" key="2">
    <source>
        <dbReference type="ARBA" id="ARBA00012180"/>
    </source>
</evidence>
<evidence type="ECO:0000313" key="5">
    <source>
        <dbReference type="Proteomes" id="UP000053806"/>
    </source>
</evidence>
<dbReference type="Pfam" id="PF00078">
    <property type="entry name" value="RVT_1"/>
    <property type="match status" value="1"/>
</dbReference>
<feature type="non-terminal residue" evidence="4">
    <location>
        <position position="212"/>
    </location>
</feature>
<gene>
    <name evidence="4" type="ORF">N327_00594</name>
</gene>
<organism evidence="4 5">
    <name type="scientific">Fulmarus glacialis</name>
    <name type="common">Northern fulmar</name>
    <dbReference type="NCBI Taxonomy" id="30455"/>
    <lineage>
        <taxon>Eukaryota</taxon>
        <taxon>Metazoa</taxon>
        <taxon>Chordata</taxon>
        <taxon>Craniata</taxon>
        <taxon>Vertebrata</taxon>
        <taxon>Euteleostomi</taxon>
        <taxon>Archelosauria</taxon>
        <taxon>Archosauria</taxon>
        <taxon>Dinosauria</taxon>
        <taxon>Saurischia</taxon>
        <taxon>Theropoda</taxon>
        <taxon>Coelurosauria</taxon>
        <taxon>Aves</taxon>
        <taxon>Neognathae</taxon>
        <taxon>Neoaves</taxon>
        <taxon>Aequornithes</taxon>
        <taxon>Procellariiformes</taxon>
        <taxon>Procellariidae</taxon>
        <taxon>Fulmarus</taxon>
    </lineage>
</organism>
<evidence type="ECO:0000259" key="3">
    <source>
        <dbReference type="PROSITE" id="PS50878"/>
    </source>
</evidence>
<sequence length="212" mass="24128">AVLDVRDMFFMVPLQEEKKKFAFTWEGIQYTFNRLPQGYKHSPTIAHAALAELLETVSLPQDVKLYQYIDDILIGGTSPEKVGEAAAAVWQALHKAEVEIPPEICQEPSREVKVLGTQWIAGSAAILPDNLNLKMEQLQMPQSRKELQQLMDTLGYWKKHVPGFSIIACPLYSLLQKGKRWKWNPEREEAVKTLIQELKPHQSLGPVHPHNP</sequence>
<dbReference type="GO" id="GO:0004523">
    <property type="term" value="F:RNA-DNA hybrid ribonuclease activity"/>
    <property type="evidence" value="ECO:0007669"/>
    <property type="project" value="UniProtKB-EC"/>
</dbReference>
<dbReference type="InterPro" id="IPR043502">
    <property type="entry name" value="DNA/RNA_pol_sf"/>
</dbReference>
<dbReference type="EC" id="3.1.26.4" evidence="2"/>
<dbReference type="InterPro" id="IPR051320">
    <property type="entry name" value="Viral_Replic_Matur_Polypro"/>
</dbReference>
<dbReference type="PANTHER" id="PTHR33064">
    <property type="entry name" value="POL PROTEIN"/>
    <property type="match status" value="1"/>
</dbReference>
<dbReference type="Gene3D" id="3.10.10.10">
    <property type="entry name" value="HIV Type 1 Reverse Transcriptase, subunit A, domain 1"/>
    <property type="match status" value="1"/>
</dbReference>
<dbReference type="AlphaFoldDB" id="A0A093IEG3"/>
<dbReference type="Proteomes" id="UP000053806">
    <property type="component" value="Unassembled WGS sequence"/>
</dbReference>
<feature type="domain" description="Reverse transcriptase" evidence="3">
    <location>
        <begin position="1"/>
        <end position="119"/>
    </location>
</feature>
<reference evidence="4 5" key="1">
    <citation type="submission" date="2014-04" db="EMBL/GenBank/DDBJ databases">
        <title>Genome evolution of avian class.</title>
        <authorList>
            <person name="Zhang G."/>
            <person name="Li C."/>
        </authorList>
    </citation>
    <scope>NUCLEOTIDE SEQUENCE [LARGE SCALE GENOMIC DNA]</scope>
    <source>
        <strain evidence="4">BGI_N327</strain>
    </source>
</reference>
<keyword evidence="5" id="KW-1185">Reference proteome</keyword>
<accession>A0A093IEG3</accession>
<dbReference type="SUPFAM" id="SSF56672">
    <property type="entry name" value="DNA/RNA polymerases"/>
    <property type="match status" value="1"/>
</dbReference>
<dbReference type="InterPro" id="IPR000477">
    <property type="entry name" value="RT_dom"/>
</dbReference>
<evidence type="ECO:0000313" key="4">
    <source>
        <dbReference type="EMBL" id="KFV97971.1"/>
    </source>
</evidence>
<dbReference type="PANTHER" id="PTHR33064:SF37">
    <property type="entry name" value="RIBONUCLEASE H"/>
    <property type="match status" value="1"/>
</dbReference>
<dbReference type="InterPro" id="IPR043128">
    <property type="entry name" value="Rev_trsase/Diguanyl_cyclase"/>
</dbReference>
<comment type="similarity">
    <text evidence="1">Belongs to the beta type-B retroviral polymerase family. HERV class-II K(HML-2) pol subfamily.</text>
</comment>
<feature type="non-terminal residue" evidence="4">
    <location>
        <position position="1"/>
    </location>
</feature>
<evidence type="ECO:0000256" key="1">
    <source>
        <dbReference type="ARBA" id="ARBA00010879"/>
    </source>
</evidence>
<protein>
    <recommendedName>
        <fullName evidence="2">ribonuclease H</fullName>
        <ecNumber evidence="2">3.1.26.4</ecNumber>
    </recommendedName>
</protein>
<dbReference type="EMBL" id="KK587492">
    <property type="protein sequence ID" value="KFV97971.1"/>
    <property type="molecule type" value="Genomic_DNA"/>
</dbReference>